<sequence>MSYRLARTMLSAACLLLPAAATAADLVPVEDFARHAPLSMPRLSPDGRHLAVNINDTDGDSHALAVYDVADMSRPVSLLRLPKYELAVGITWVDNTRLVVEKGKQLGSIDKPVATGEVIATDFDGKHQDYLYGFESKFGKRAGTRGTDRGWGFVAGQPTPADGRFYMTTYSWESEDFSTLYDVDAGKNTRRLIGQIKVGGLNFMVGADGKAHYAYGRNDNWDYVVYHQQAGGWAQMAAAQIGGSFTPIFFAPDRQRVYAHYDAGGGPTALVEQDENGGNRKVLASDGFSSIGDIEWTALPYQPFATALATGVPQTSYIDATTPTAKLHRALSQKFAGHVQFVDFSEDGSKLLFWVSSDRDPGTYYLIDTHNYKVSKLFAVAPWIDPAKMAERRPMRFRTSDGMELEAILTIPKGVTQSNLPMVLLPHGGPIGVQDDWYFDNDAQFLASRGYLVLQVNYRGSGGRGENFQEAGYLKWGTRIQQDLIDGVKWAIAENYADPKRVCVYGGSFGGYSAMMTTIRAPGMFKCAVGYAGIYDLKMMYKKGDIREDKSGRSYLNTVIGKDDADLDANSPTRLADKIDVPVLLIHGEDDKRAPFAQAKAMRAALDAAHKPYEWLSKPGEGHGFYDEKNNIEFYNRLQAFLEKNIGPGASAP</sequence>
<dbReference type="PANTHER" id="PTHR42776">
    <property type="entry name" value="SERINE PEPTIDASE S9 FAMILY MEMBER"/>
    <property type="match status" value="1"/>
</dbReference>
<dbReference type="Pfam" id="PF00326">
    <property type="entry name" value="Peptidase_S9"/>
    <property type="match status" value="1"/>
</dbReference>
<dbReference type="InterPro" id="IPR029058">
    <property type="entry name" value="AB_hydrolase_fold"/>
</dbReference>
<dbReference type="EMBL" id="JBEPSD010000001">
    <property type="protein sequence ID" value="MET4568535.1"/>
    <property type="molecule type" value="Genomic_DNA"/>
</dbReference>
<reference evidence="4 5" key="1">
    <citation type="submission" date="2024-06" db="EMBL/GenBank/DDBJ databases">
        <title>Sorghum-associated microbial communities from plants grown in Nebraska, USA.</title>
        <authorList>
            <person name="Schachtman D."/>
        </authorList>
    </citation>
    <scope>NUCLEOTIDE SEQUENCE [LARGE SCALE GENOMIC DNA]</scope>
    <source>
        <strain evidence="4 5">1757</strain>
    </source>
</reference>
<dbReference type="Gene3D" id="3.40.50.1820">
    <property type="entry name" value="alpha/beta hydrolase"/>
    <property type="match status" value="1"/>
</dbReference>
<proteinExistence type="predicted"/>
<dbReference type="GO" id="GO:0004177">
    <property type="term" value="F:aminopeptidase activity"/>
    <property type="evidence" value="ECO:0007669"/>
    <property type="project" value="UniProtKB-KW"/>
</dbReference>
<keyword evidence="4" id="KW-0031">Aminopeptidase</keyword>
<keyword evidence="4" id="KW-0645">Protease</keyword>
<name>A0ABV2PUV5_9GAMM</name>
<keyword evidence="2" id="KW-0732">Signal</keyword>
<evidence type="ECO:0000259" key="3">
    <source>
        <dbReference type="Pfam" id="PF00326"/>
    </source>
</evidence>
<feature type="domain" description="Peptidase S9 prolyl oligopeptidase catalytic" evidence="3">
    <location>
        <begin position="437"/>
        <end position="647"/>
    </location>
</feature>
<gene>
    <name evidence="4" type="ORF">ABIE04_000862</name>
</gene>
<feature type="chain" id="PRO_5047222578" evidence="2">
    <location>
        <begin position="24"/>
        <end position="653"/>
    </location>
</feature>
<organism evidence="4 5">
    <name type="scientific">Rhodanobacter soli</name>
    <dbReference type="NCBI Taxonomy" id="590609"/>
    <lineage>
        <taxon>Bacteria</taxon>
        <taxon>Pseudomonadati</taxon>
        <taxon>Pseudomonadota</taxon>
        <taxon>Gammaproteobacteria</taxon>
        <taxon>Lysobacterales</taxon>
        <taxon>Rhodanobacteraceae</taxon>
        <taxon>Rhodanobacter</taxon>
    </lineage>
</organism>
<dbReference type="RefSeq" id="WP_354547363.1">
    <property type="nucleotide sequence ID" value="NZ_JBEPSD010000001.1"/>
</dbReference>
<comment type="caution">
    <text evidence="4">The sequence shown here is derived from an EMBL/GenBank/DDBJ whole genome shotgun (WGS) entry which is preliminary data.</text>
</comment>
<dbReference type="SUPFAM" id="SSF53474">
    <property type="entry name" value="alpha/beta-Hydrolases"/>
    <property type="match status" value="1"/>
</dbReference>
<protein>
    <submittedName>
        <fullName evidence="4">Dipeptidyl aminopeptidase/acylaminoacyl peptidase</fullName>
    </submittedName>
</protein>
<dbReference type="SUPFAM" id="SSF82171">
    <property type="entry name" value="DPP6 N-terminal domain-like"/>
    <property type="match status" value="1"/>
</dbReference>
<dbReference type="InterPro" id="IPR001375">
    <property type="entry name" value="Peptidase_S9_cat"/>
</dbReference>
<evidence type="ECO:0000313" key="4">
    <source>
        <dbReference type="EMBL" id="MET4568535.1"/>
    </source>
</evidence>
<feature type="signal peptide" evidence="2">
    <location>
        <begin position="1"/>
        <end position="23"/>
    </location>
</feature>
<dbReference type="Proteomes" id="UP001549251">
    <property type="component" value="Unassembled WGS sequence"/>
</dbReference>
<evidence type="ECO:0000313" key="5">
    <source>
        <dbReference type="Proteomes" id="UP001549251"/>
    </source>
</evidence>
<evidence type="ECO:0000256" key="2">
    <source>
        <dbReference type="SAM" id="SignalP"/>
    </source>
</evidence>
<accession>A0ABV2PUV5</accession>
<dbReference type="PANTHER" id="PTHR42776:SF27">
    <property type="entry name" value="DIPEPTIDYL PEPTIDASE FAMILY MEMBER 6"/>
    <property type="match status" value="1"/>
</dbReference>
<keyword evidence="5" id="KW-1185">Reference proteome</keyword>
<evidence type="ECO:0000256" key="1">
    <source>
        <dbReference type="ARBA" id="ARBA00022801"/>
    </source>
</evidence>
<keyword evidence="1" id="KW-0378">Hydrolase</keyword>